<evidence type="ECO:0000313" key="2">
    <source>
        <dbReference type="Proteomes" id="UP000265520"/>
    </source>
</evidence>
<dbReference type="AlphaFoldDB" id="A0A392TUN5"/>
<reference evidence="1 2" key="1">
    <citation type="journal article" date="2018" name="Front. Plant Sci.">
        <title>Red Clover (Trifolium pratense) and Zigzag Clover (T. medium) - A Picture of Genomic Similarities and Differences.</title>
        <authorList>
            <person name="Dluhosova J."/>
            <person name="Istvanek J."/>
            <person name="Nedelnik J."/>
            <person name="Repkova J."/>
        </authorList>
    </citation>
    <scope>NUCLEOTIDE SEQUENCE [LARGE SCALE GENOMIC DNA]</scope>
    <source>
        <strain evidence="2">cv. 10/8</strain>
        <tissue evidence="1">Leaf</tissue>
    </source>
</reference>
<comment type="caution">
    <text evidence="1">The sequence shown here is derived from an EMBL/GenBank/DDBJ whole genome shotgun (WGS) entry which is preliminary data.</text>
</comment>
<organism evidence="1 2">
    <name type="scientific">Trifolium medium</name>
    <dbReference type="NCBI Taxonomy" id="97028"/>
    <lineage>
        <taxon>Eukaryota</taxon>
        <taxon>Viridiplantae</taxon>
        <taxon>Streptophyta</taxon>
        <taxon>Embryophyta</taxon>
        <taxon>Tracheophyta</taxon>
        <taxon>Spermatophyta</taxon>
        <taxon>Magnoliopsida</taxon>
        <taxon>eudicotyledons</taxon>
        <taxon>Gunneridae</taxon>
        <taxon>Pentapetalae</taxon>
        <taxon>rosids</taxon>
        <taxon>fabids</taxon>
        <taxon>Fabales</taxon>
        <taxon>Fabaceae</taxon>
        <taxon>Papilionoideae</taxon>
        <taxon>50 kb inversion clade</taxon>
        <taxon>NPAAA clade</taxon>
        <taxon>Hologalegina</taxon>
        <taxon>IRL clade</taxon>
        <taxon>Trifolieae</taxon>
        <taxon>Trifolium</taxon>
    </lineage>
</organism>
<keyword evidence="2" id="KW-1185">Reference proteome</keyword>
<protein>
    <submittedName>
        <fullName evidence="1">Uncharacterized protein</fullName>
    </submittedName>
</protein>
<name>A0A392TUN5_9FABA</name>
<dbReference type="Proteomes" id="UP000265520">
    <property type="component" value="Unassembled WGS sequence"/>
</dbReference>
<dbReference type="EMBL" id="LXQA010644338">
    <property type="protein sequence ID" value="MCI63826.1"/>
    <property type="molecule type" value="Genomic_DNA"/>
</dbReference>
<sequence length="43" mass="5135">MSYFDLLNGPVYPVMVKDFWPICDIFTQEDADREYEFKVAEDP</sequence>
<proteinExistence type="predicted"/>
<feature type="non-terminal residue" evidence="1">
    <location>
        <position position="43"/>
    </location>
</feature>
<evidence type="ECO:0000313" key="1">
    <source>
        <dbReference type="EMBL" id="MCI63826.1"/>
    </source>
</evidence>
<accession>A0A392TUN5</accession>